<evidence type="ECO:0000313" key="3">
    <source>
        <dbReference type="EMBL" id="KFI47412.1"/>
    </source>
</evidence>
<dbReference type="InterPro" id="IPR013078">
    <property type="entry name" value="His_Pase_superF_clade-1"/>
</dbReference>
<dbReference type="InterPro" id="IPR051325">
    <property type="entry name" value="Nudix_hydrolase_domain"/>
</dbReference>
<dbReference type="EMBL" id="JGYQ01000013">
    <property type="protein sequence ID" value="KFI47412.1"/>
    <property type="molecule type" value="Genomic_DNA"/>
</dbReference>
<dbReference type="GeneID" id="303204088"/>
<dbReference type="InterPro" id="IPR015797">
    <property type="entry name" value="NUDIX_hydrolase-like_dom_sf"/>
</dbReference>
<organism evidence="3 4">
    <name type="scientific">Bifidobacterium boum</name>
    <dbReference type="NCBI Taxonomy" id="78343"/>
    <lineage>
        <taxon>Bacteria</taxon>
        <taxon>Bacillati</taxon>
        <taxon>Actinomycetota</taxon>
        <taxon>Actinomycetes</taxon>
        <taxon>Bifidobacteriales</taxon>
        <taxon>Bifidobacteriaceae</taxon>
        <taxon>Bifidobacterium</taxon>
    </lineage>
</organism>
<dbReference type="InterPro" id="IPR029033">
    <property type="entry name" value="His_PPase_superfam"/>
</dbReference>
<dbReference type="SUPFAM" id="SSF53254">
    <property type="entry name" value="Phosphoglycerate mutase-like"/>
    <property type="match status" value="1"/>
</dbReference>
<dbReference type="SMART" id="SM00855">
    <property type="entry name" value="PGAM"/>
    <property type="match status" value="1"/>
</dbReference>
<keyword evidence="1 3" id="KW-0378">Hydrolase</keyword>
<comment type="caution">
    <text evidence="3">The sequence shown here is derived from an EMBL/GenBank/DDBJ whole genome shotgun (WGS) entry which is preliminary data.</text>
</comment>
<proteinExistence type="predicted"/>
<dbReference type="OrthoDB" id="4287477at2"/>
<dbReference type="PROSITE" id="PS00893">
    <property type="entry name" value="NUDIX_BOX"/>
    <property type="match status" value="1"/>
</dbReference>
<dbReference type="Gene3D" id="3.40.50.1240">
    <property type="entry name" value="Phosphoglycerate mutase-like"/>
    <property type="match status" value="1"/>
</dbReference>
<dbReference type="Gene3D" id="3.90.79.10">
    <property type="entry name" value="Nucleoside Triphosphate Pyrophosphohydrolase"/>
    <property type="match status" value="1"/>
</dbReference>
<dbReference type="Pfam" id="PF00293">
    <property type="entry name" value="NUDIX"/>
    <property type="match status" value="1"/>
</dbReference>
<name>A0A086ZLL2_9BIFI</name>
<dbReference type="Pfam" id="PF00300">
    <property type="entry name" value="His_Phos_1"/>
    <property type="match status" value="1"/>
</dbReference>
<dbReference type="InterPro" id="IPR020084">
    <property type="entry name" value="NUDIX_hydrolase_CS"/>
</dbReference>
<keyword evidence="4" id="KW-1185">Reference proteome</keyword>
<sequence>MPRIVEAAGGIIYRARQDQSGVMKFSDNGSLPQGADPSAALDAIEVCIVHRPKYDDWSWPKGKLENNETHRHAAVREMGEESGVQVQLGPIIGDIEYPIADEGRRKRRTKEKTLDQKHVVFWMATPLDDQEARRRHSAFGPVLPADKDEIDTVVWVPVQRARKLLTHILDRNILDRFVALVKAGAAQARTLLIVRHGKAEARKQWKGEDGNRPITPRGAAAAFALGRELACYSPDRLVSSPWLRCMQTIEIFSWQTGLPIITAGELTEDAFAADPDAAWRRFSQEIDHMLDTGMDTAVCMHRPVIGGIFTHLRDICASETLAKRLIAKSPYMPTGCAIVLAIIRTGDGPRIIDIQKVAPLVY</sequence>
<dbReference type="CDD" id="cd03673">
    <property type="entry name" value="NUDIX_Ap6A_hydrolase"/>
    <property type="match status" value="1"/>
</dbReference>
<dbReference type="PANTHER" id="PTHR21340:SF0">
    <property type="entry name" value="BIS(5'-NUCLEOSYL)-TETRAPHOSPHATASE [ASYMMETRICAL]"/>
    <property type="match status" value="1"/>
</dbReference>
<dbReference type="RefSeq" id="WP_026503481.1">
    <property type="nucleotide sequence ID" value="NZ_JGYQ01000013.1"/>
</dbReference>
<dbReference type="GO" id="GO:0035539">
    <property type="term" value="F:8-oxo-7,8-dihydrodeoxyguanosine triphosphate pyrophosphatase activity"/>
    <property type="evidence" value="ECO:0007669"/>
    <property type="project" value="UniProtKB-EC"/>
</dbReference>
<dbReference type="GO" id="GO:0006167">
    <property type="term" value="P:AMP biosynthetic process"/>
    <property type="evidence" value="ECO:0007669"/>
    <property type="project" value="TreeGrafter"/>
</dbReference>
<dbReference type="SUPFAM" id="SSF55811">
    <property type="entry name" value="Nudix"/>
    <property type="match status" value="1"/>
</dbReference>
<dbReference type="Proteomes" id="UP000029093">
    <property type="component" value="Unassembled WGS sequence"/>
</dbReference>
<feature type="domain" description="Nudix hydrolase" evidence="2">
    <location>
        <begin position="15"/>
        <end position="179"/>
    </location>
</feature>
<dbReference type="CDD" id="cd07040">
    <property type="entry name" value="HP"/>
    <property type="match status" value="1"/>
</dbReference>
<dbReference type="EC" id="3.6.1.55" evidence="3"/>
<evidence type="ECO:0000256" key="1">
    <source>
        <dbReference type="ARBA" id="ARBA00022801"/>
    </source>
</evidence>
<accession>A0A086ZLL2</accession>
<evidence type="ECO:0000259" key="2">
    <source>
        <dbReference type="PROSITE" id="PS51462"/>
    </source>
</evidence>
<dbReference type="PROSITE" id="PS51462">
    <property type="entry name" value="NUDIX"/>
    <property type="match status" value="1"/>
</dbReference>
<dbReference type="GO" id="GO:0006754">
    <property type="term" value="P:ATP biosynthetic process"/>
    <property type="evidence" value="ECO:0007669"/>
    <property type="project" value="TreeGrafter"/>
</dbReference>
<gene>
    <name evidence="3" type="ORF">BBOU_0960</name>
</gene>
<protein>
    <submittedName>
        <fullName evidence="3">Hydrolase, NUDIX family</fullName>
        <ecNumber evidence="3">3.6.1.55</ecNumber>
    </submittedName>
</protein>
<dbReference type="InterPro" id="IPR000086">
    <property type="entry name" value="NUDIX_hydrolase_dom"/>
</dbReference>
<dbReference type="PANTHER" id="PTHR21340">
    <property type="entry name" value="DIADENOSINE 5,5-P1,P4-TETRAPHOSPHATE PYROPHOSPHOHYDROLASE MUTT"/>
    <property type="match status" value="1"/>
</dbReference>
<evidence type="ECO:0000313" key="4">
    <source>
        <dbReference type="Proteomes" id="UP000029093"/>
    </source>
</evidence>
<dbReference type="AlphaFoldDB" id="A0A086ZLL2"/>
<dbReference type="GO" id="GO:0004081">
    <property type="term" value="F:bis(5'-nucleosyl)-tetraphosphatase (asymmetrical) activity"/>
    <property type="evidence" value="ECO:0007669"/>
    <property type="project" value="TreeGrafter"/>
</dbReference>
<reference evidence="3 4" key="1">
    <citation type="submission" date="2014-03" db="EMBL/GenBank/DDBJ databases">
        <title>Genomics of Bifidobacteria.</title>
        <authorList>
            <person name="Ventura M."/>
            <person name="Milani C."/>
            <person name="Lugli G.A."/>
        </authorList>
    </citation>
    <scope>NUCLEOTIDE SEQUENCE [LARGE SCALE GENOMIC DNA]</scope>
    <source>
        <strain evidence="3 4">LMG 10736</strain>
    </source>
</reference>